<dbReference type="Proteomes" id="UP000019132">
    <property type="component" value="Unassembled WGS sequence"/>
</dbReference>
<accession>K3XBT5</accession>
<dbReference type="Gene3D" id="1.20.140.150">
    <property type="match status" value="1"/>
</dbReference>
<keyword evidence="1" id="KW-0472">Membrane</keyword>
<dbReference type="VEuPathDB" id="FungiDB:PYU1_G014653"/>
<feature type="transmembrane region" description="Helical" evidence="1">
    <location>
        <begin position="213"/>
        <end position="237"/>
    </location>
</feature>
<proteinExistence type="predicted"/>
<feature type="transmembrane region" description="Helical" evidence="1">
    <location>
        <begin position="7"/>
        <end position="30"/>
    </location>
</feature>
<feature type="transmembrane region" description="Helical" evidence="1">
    <location>
        <begin position="181"/>
        <end position="201"/>
    </location>
</feature>
<feature type="transmembrane region" description="Helical" evidence="1">
    <location>
        <begin position="148"/>
        <end position="169"/>
    </location>
</feature>
<organism evidence="2 3">
    <name type="scientific">Globisporangium ultimum (strain ATCC 200006 / CBS 805.95 / DAOM BR144)</name>
    <name type="common">Pythium ultimum</name>
    <dbReference type="NCBI Taxonomy" id="431595"/>
    <lineage>
        <taxon>Eukaryota</taxon>
        <taxon>Sar</taxon>
        <taxon>Stramenopiles</taxon>
        <taxon>Oomycota</taxon>
        <taxon>Peronosporomycetes</taxon>
        <taxon>Pythiales</taxon>
        <taxon>Pythiaceae</taxon>
        <taxon>Globisporangium</taxon>
    </lineage>
</organism>
<dbReference type="eggNOG" id="ENOG502SHKC">
    <property type="taxonomic scope" value="Eukaryota"/>
</dbReference>
<keyword evidence="3" id="KW-1185">Reference proteome</keyword>
<evidence type="ECO:0000313" key="3">
    <source>
        <dbReference type="Proteomes" id="UP000019132"/>
    </source>
</evidence>
<dbReference type="OMA" id="CYLYYSS"/>
<dbReference type="InParanoid" id="K3XBT5"/>
<evidence type="ECO:0000256" key="1">
    <source>
        <dbReference type="SAM" id="Phobius"/>
    </source>
</evidence>
<reference evidence="3" key="1">
    <citation type="journal article" date="2010" name="Genome Biol.">
        <title>Genome sequence of the necrotrophic plant pathogen Pythium ultimum reveals original pathogenicity mechanisms and effector repertoire.</title>
        <authorList>
            <person name="Levesque C.A."/>
            <person name="Brouwer H."/>
            <person name="Cano L."/>
            <person name="Hamilton J.P."/>
            <person name="Holt C."/>
            <person name="Huitema E."/>
            <person name="Raffaele S."/>
            <person name="Robideau G.P."/>
            <person name="Thines M."/>
            <person name="Win J."/>
            <person name="Zerillo M.M."/>
            <person name="Beakes G.W."/>
            <person name="Boore J.L."/>
            <person name="Busam D."/>
            <person name="Dumas B."/>
            <person name="Ferriera S."/>
            <person name="Fuerstenberg S.I."/>
            <person name="Gachon C.M."/>
            <person name="Gaulin E."/>
            <person name="Govers F."/>
            <person name="Grenville-Briggs L."/>
            <person name="Horner N."/>
            <person name="Hostetler J."/>
            <person name="Jiang R.H."/>
            <person name="Johnson J."/>
            <person name="Krajaejun T."/>
            <person name="Lin H."/>
            <person name="Meijer H.J."/>
            <person name="Moore B."/>
            <person name="Morris P."/>
            <person name="Phuntmart V."/>
            <person name="Puiu D."/>
            <person name="Shetty J."/>
            <person name="Stajich J.E."/>
            <person name="Tripathy S."/>
            <person name="Wawra S."/>
            <person name="van West P."/>
            <person name="Whitty B.R."/>
            <person name="Coutinho P.M."/>
            <person name="Henrissat B."/>
            <person name="Martin F."/>
            <person name="Thomas P.D."/>
            <person name="Tyler B.M."/>
            <person name="De Vries R.P."/>
            <person name="Kamoun S."/>
            <person name="Yandell M."/>
            <person name="Tisserat N."/>
            <person name="Buell C.R."/>
        </authorList>
    </citation>
    <scope>NUCLEOTIDE SEQUENCE</scope>
    <source>
        <strain evidence="3">DAOM:BR144</strain>
    </source>
</reference>
<reference evidence="3" key="2">
    <citation type="submission" date="2010-04" db="EMBL/GenBank/DDBJ databases">
        <authorList>
            <person name="Buell R."/>
            <person name="Hamilton J."/>
            <person name="Hostetler J."/>
        </authorList>
    </citation>
    <scope>NUCLEOTIDE SEQUENCE [LARGE SCALE GENOMIC DNA]</scope>
    <source>
        <strain evidence="3">DAOM:BR144</strain>
    </source>
</reference>
<dbReference type="HOGENOM" id="CLU_078101_0_0_1"/>
<evidence type="ECO:0000313" key="2">
    <source>
        <dbReference type="EnsemblProtists" id="PYU1_T014684"/>
    </source>
</evidence>
<keyword evidence="1" id="KW-0812">Transmembrane</keyword>
<dbReference type="EnsemblProtists" id="PYU1_T014684">
    <property type="protein sequence ID" value="PYU1_T014684"/>
    <property type="gene ID" value="PYU1_G014653"/>
</dbReference>
<name>K3XBT5_GLOUD</name>
<reference evidence="2" key="3">
    <citation type="submission" date="2015-02" db="UniProtKB">
        <authorList>
            <consortium name="EnsemblProtists"/>
        </authorList>
    </citation>
    <scope>IDENTIFICATION</scope>
    <source>
        <strain evidence="2">DAOM BR144</strain>
    </source>
</reference>
<dbReference type="AlphaFoldDB" id="K3XBT5"/>
<protein>
    <submittedName>
        <fullName evidence="2">Uncharacterized protein</fullName>
    </submittedName>
</protein>
<sequence>MGCTGAGLVAIIVLFIAVVLNAVSIILPAWSTNKGVTDTGKADFAAGVWGYCTDVDISAAGDSNASITFDHCYFFHTTNDYELPELNDAIMANFSKYSVCDGYDIASKESDAAALLYSQGLAMLAGLDEKQFDRFVDRSCGPLGSATLVFASLSIVAGVFSFIALLLGVTCCKTKSAFVTFGKFLAIAAFITTLLTFLMWLGQVHPLSKKDDVGYGGAFILSVLAAVLYLIVVTLVARHSKMR</sequence>
<keyword evidence="1" id="KW-1133">Transmembrane helix</keyword>
<dbReference type="EMBL" id="GL376587">
    <property type="status" value="NOT_ANNOTATED_CDS"/>
    <property type="molecule type" value="Genomic_DNA"/>
</dbReference>